<feature type="compositionally biased region" description="Polar residues" evidence="1">
    <location>
        <begin position="104"/>
        <end position="130"/>
    </location>
</feature>
<keyword evidence="2" id="KW-0812">Transmembrane</keyword>
<feature type="region of interest" description="Disordered" evidence="1">
    <location>
        <begin position="339"/>
        <end position="394"/>
    </location>
</feature>
<feature type="compositionally biased region" description="Gly residues" evidence="1">
    <location>
        <begin position="228"/>
        <end position="239"/>
    </location>
</feature>
<feature type="compositionally biased region" description="Low complexity" evidence="1">
    <location>
        <begin position="347"/>
        <end position="366"/>
    </location>
</feature>
<evidence type="ECO:0008006" key="5">
    <source>
        <dbReference type="Google" id="ProtNLM"/>
    </source>
</evidence>
<feature type="region of interest" description="Disordered" evidence="1">
    <location>
        <begin position="57"/>
        <end position="207"/>
    </location>
</feature>
<name>A0A5C3EVE8_9BASI</name>
<dbReference type="Proteomes" id="UP000323386">
    <property type="component" value="Unassembled WGS sequence"/>
</dbReference>
<feature type="transmembrane region" description="Helical" evidence="2">
    <location>
        <begin position="525"/>
        <end position="549"/>
    </location>
</feature>
<evidence type="ECO:0000256" key="2">
    <source>
        <dbReference type="SAM" id="Phobius"/>
    </source>
</evidence>
<feature type="region of interest" description="Disordered" evidence="1">
    <location>
        <begin position="223"/>
        <end position="316"/>
    </location>
</feature>
<reference evidence="3 4" key="1">
    <citation type="submission" date="2018-03" db="EMBL/GenBank/DDBJ databases">
        <authorList>
            <person name="Guldener U."/>
        </authorList>
    </citation>
    <scope>NUCLEOTIDE SEQUENCE [LARGE SCALE GENOMIC DNA]</scope>
    <source>
        <strain evidence="3 4">DAOM196992</strain>
    </source>
</reference>
<dbReference type="EMBL" id="OOIP01000004">
    <property type="protein sequence ID" value="SPO36234.1"/>
    <property type="molecule type" value="Genomic_DNA"/>
</dbReference>
<dbReference type="AlphaFoldDB" id="A0A5C3EVE8"/>
<feature type="region of interest" description="Disordered" evidence="1">
    <location>
        <begin position="407"/>
        <end position="440"/>
    </location>
</feature>
<accession>A0A5C3EVE8</accession>
<keyword evidence="2" id="KW-0472">Membrane</keyword>
<feature type="region of interest" description="Disordered" evidence="1">
    <location>
        <begin position="1"/>
        <end position="22"/>
    </location>
</feature>
<organism evidence="3 4">
    <name type="scientific">Pseudozyma flocculosa</name>
    <dbReference type="NCBI Taxonomy" id="84751"/>
    <lineage>
        <taxon>Eukaryota</taxon>
        <taxon>Fungi</taxon>
        <taxon>Dikarya</taxon>
        <taxon>Basidiomycota</taxon>
        <taxon>Ustilaginomycotina</taxon>
        <taxon>Ustilaginomycetes</taxon>
        <taxon>Ustilaginales</taxon>
        <taxon>Ustilaginaceae</taxon>
        <taxon>Pseudozyma</taxon>
    </lineage>
</organism>
<feature type="compositionally biased region" description="Basic and acidic residues" evidence="1">
    <location>
        <begin position="369"/>
        <end position="382"/>
    </location>
</feature>
<keyword evidence="4" id="KW-1185">Reference proteome</keyword>
<gene>
    <name evidence="3" type="ORF">PSFLO_01705</name>
</gene>
<sequence length="697" mass="72884">MGGSGTGSEALYPGSLPSNLDPIIEGGIEVQQHDRGRPAAAGEQSIINAAAEVESLLEDGPAEPGLCGRSGSSEDGTPPKPPNRFRRKELRLSQSLSSGRLHGTFSSSDQLRSVPSSATSMDKGSTDSTMVASGASGHGYGSGVYWNTSKAKKTDTRRGRTHRPRTSSTSGTSAISSPDSPEGSHDTSEGSPLDGPPAARSGSTFELVQWQVATESASHLEDIFLPLGGSGGPAQGEGGMPATPLKRPRSPEGLDIERDANAVGDGLRPIFAPDPNPPSRCPSGLGISAVDGGSGPSDLLRGMPGYAPSAPPETPRRESFDLEIHRSAALERVLQQLASDPDGGVLSPSAAATGTTSGSTGGAAPSLSRHADGTIASDRDQSRQPSNRSSIAWNDAARATVAPLVVRQRSSSLRRKSSTVRRASQQQQQQQEPRASMPSLDVFRREPLTGLMDHRQSMMAQQPDVERSAADAEAQLGCGEASLPFGDRLLTRCWVLLALLAATVVWQALFFVFPAPYLWDAIQPALVAVAAVLFSLVDVTLLLVLLSMLPRRRRRDAAEREKPRRRGDPLLVGVETIWIASTAVSLAYATALCAVQVANMARSQDRGAQAAGIHFDRNRSTAGGAHDAFRQVLSDVPITAVLFVSGCLAVVFVLASTVVAVCRRRSRLNSSNGGADVVAATATPAGTADPAAPYGQA</sequence>
<feature type="compositionally biased region" description="Low complexity" evidence="1">
    <location>
        <begin position="420"/>
        <end position="431"/>
    </location>
</feature>
<evidence type="ECO:0000313" key="4">
    <source>
        <dbReference type="Proteomes" id="UP000323386"/>
    </source>
</evidence>
<feature type="transmembrane region" description="Helical" evidence="2">
    <location>
        <begin position="493"/>
        <end position="513"/>
    </location>
</feature>
<feature type="compositionally biased region" description="Polar residues" evidence="1">
    <location>
        <begin position="383"/>
        <end position="392"/>
    </location>
</feature>
<keyword evidence="2" id="KW-1133">Transmembrane helix</keyword>
<evidence type="ECO:0000256" key="1">
    <source>
        <dbReference type="SAM" id="MobiDB-lite"/>
    </source>
</evidence>
<evidence type="ECO:0000313" key="3">
    <source>
        <dbReference type="EMBL" id="SPO36234.1"/>
    </source>
</evidence>
<proteinExistence type="predicted"/>
<feature type="compositionally biased region" description="Low complexity" evidence="1">
    <location>
        <begin position="166"/>
        <end position="180"/>
    </location>
</feature>
<feature type="transmembrane region" description="Helical" evidence="2">
    <location>
        <begin position="570"/>
        <end position="597"/>
    </location>
</feature>
<feature type="transmembrane region" description="Helical" evidence="2">
    <location>
        <begin position="638"/>
        <end position="662"/>
    </location>
</feature>
<feature type="compositionally biased region" description="Low complexity" evidence="1">
    <location>
        <begin position="92"/>
        <end position="101"/>
    </location>
</feature>
<protein>
    <recommendedName>
        <fullName evidence="5">Transmembrane protein</fullName>
    </recommendedName>
</protein>
<feature type="compositionally biased region" description="Basic and acidic residues" evidence="1">
    <location>
        <begin position="249"/>
        <end position="260"/>
    </location>
</feature>